<evidence type="ECO:0000313" key="12">
    <source>
        <dbReference type="EMBL" id="ODV85568.1"/>
    </source>
</evidence>
<evidence type="ECO:0000256" key="4">
    <source>
        <dbReference type="ARBA" id="ARBA00022448"/>
    </source>
</evidence>
<evidence type="ECO:0000313" key="13">
    <source>
        <dbReference type="Proteomes" id="UP000094801"/>
    </source>
</evidence>
<evidence type="ECO:0000256" key="11">
    <source>
        <dbReference type="RuleBase" id="RU362142"/>
    </source>
</evidence>
<name>A0A1E4T1G7_9ASCO</name>
<evidence type="ECO:0000256" key="8">
    <source>
        <dbReference type="ARBA" id="ARBA00023054"/>
    </source>
</evidence>
<organism evidence="12 13">
    <name type="scientific">[Candida] arabinofermentans NRRL YB-2248</name>
    <dbReference type="NCBI Taxonomy" id="983967"/>
    <lineage>
        <taxon>Eukaryota</taxon>
        <taxon>Fungi</taxon>
        <taxon>Dikarya</taxon>
        <taxon>Ascomycota</taxon>
        <taxon>Saccharomycotina</taxon>
        <taxon>Pichiomycetes</taxon>
        <taxon>Pichiales</taxon>
        <taxon>Pichiaceae</taxon>
        <taxon>Ogataea</taxon>
        <taxon>Ogataea/Candida clade</taxon>
    </lineage>
</organism>
<comment type="subcellular location">
    <subcellularLocation>
        <location evidence="1 11">Endoplasmic reticulum membrane</location>
        <topology evidence="1 11">Peripheral membrane protein</topology>
    </subcellularLocation>
</comment>
<dbReference type="InterPro" id="IPR031398">
    <property type="entry name" value="She3"/>
</dbReference>
<dbReference type="AlphaFoldDB" id="A0A1E4T1G7"/>
<sequence length="231" mass="26448">LSTMSRATGTSKVIDQLHSQIDDLSLQLNENKAQLSELKQKYSISQRRNETLVEQLSNAKHQTEVSAALLKRKERRVLDLEIQLTEALSTADSCKFESDSLKKKMMQLQQREESSASECERWKVSYDAIVSSQKEYKTMMDAQVQDLRKELLNFVNEKKSTLDQNIDLIKKQDPELLSAYRTIVKTNKQMEIMYSQKQNAINDALVTLAMAAKNHGTKTSVVLSECEEILR</sequence>
<evidence type="ECO:0000256" key="7">
    <source>
        <dbReference type="ARBA" id="ARBA00022884"/>
    </source>
</evidence>
<keyword evidence="6 11" id="KW-0256">Endoplasmic reticulum</keyword>
<dbReference type="Gene3D" id="1.10.287.1490">
    <property type="match status" value="1"/>
</dbReference>
<keyword evidence="7 11" id="KW-0694">RNA-binding</keyword>
<evidence type="ECO:0000256" key="1">
    <source>
        <dbReference type="ARBA" id="ARBA00004406"/>
    </source>
</evidence>
<protein>
    <recommendedName>
        <fullName evidence="3 11">SWI5-dependent HO expression protein 3</fullName>
    </recommendedName>
</protein>
<dbReference type="GO" id="GO:0048309">
    <property type="term" value="P:endoplasmic reticulum inheritance"/>
    <property type="evidence" value="ECO:0007669"/>
    <property type="project" value="InterPro"/>
</dbReference>
<dbReference type="OrthoDB" id="6088208at2759"/>
<comment type="function">
    <text evidence="10">RNA-binding protein that binds specific mRNAs including the ASH1 mRNA, coding for a repressor of the HO endonuclease. Part of the mRNA localization machinery that restricts accumulation of certain proteins to the bud and in the daughter cell. Required for the delivery of cortical endoplasmic reticulum into the emerging bud.</text>
</comment>
<proteinExistence type="inferred from homology"/>
<comment type="similarity">
    <text evidence="2 11">Belongs to the SHE3 family.</text>
</comment>
<keyword evidence="5 11" id="KW-0509">mRNA transport</keyword>
<evidence type="ECO:0000256" key="6">
    <source>
        <dbReference type="ARBA" id="ARBA00022824"/>
    </source>
</evidence>
<evidence type="ECO:0000256" key="3">
    <source>
        <dbReference type="ARBA" id="ARBA00019884"/>
    </source>
</evidence>
<evidence type="ECO:0000256" key="5">
    <source>
        <dbReference type="ARBA" id="ARBA00022816"/>
    </source>
</evidence>
<dbReference type="STRING" id="983967.A0A1E4T1G7"/>
<keyword evidence="9 11" id="KW-0472">Membrane</keyword>
<dbReference type="EMBL" id="KV453852">
    <property type="protein sequence ID" value="ODV85568.1"/>
    <property type="molecule type" value="Genomic_DNA"/>
</dbReference>
<gene>
    <name evidence="11" type="primary">SHE3</name>
    <name evidence="12" type="ORF">CANARDRAFT_181575</name>
</gene>
<evidence type="ECO:0000256" key="10">
    <source>
        <dbReference type="ARBA" id="ARBA00024975"/>
    </source>
</evidence>
<keyword evidence="8 11" id="KW-0175">Coiled coil</keyword>
<dbReference type="Proteomes" id="UP000094801">
    <property type="component" value="Unassembled WGS sequence"/>
</dbReference>
<keyword evidence="4 11" id="KW-0813">Transport</keyword>
<feature type="non-terminal residue" evidence="12">
    <location>
        <position position="231"/>
    </location>
</feature>
<accession>A0A1E4T1G7</accession>
<dbReference type="Pfam" id="PF17078">
    <property type="entry name" value="SHE3"/>
    <property type="match status" value="1"/>
</dbReference>
<evidence type="ECO:0000256" key="2">
    <source>
        <dbReference type="ARBA" id="ARBA00008123"/>
    </source>
</evidence>
<feature type="non-terminal residue" evidence="12">
    <location>
        <position position="1"/>
    </location>
</feature>
<dbReference type="GO" id="GO:0005789">
    <property type="term" value="C:endoplasmic reticulum membrane"/>
    <property type="evidence" value="ECO:0007669"/>
    <property type="project" value="UniProtKB-SubCell"/>
</dbReference>
<dbReference type="GO" id="GO:0003723">
    <property type="term" value="F:RNA binding"/>
    <property type="evidence" value="ECO:0007669"/>
    <property type="project" value="UniProtKB-KW"/>
</dbReference>
<evidence type="ECO:0000256" key="9">
    <source>
        <dbReference type="ARBA" id="ARBA00023136"/>
    </source>
</evidence>
<keyword evidence="13" id="KW-1185">Reference proteome</keyword>
<dbReference type="GO" id="GO:0051028">
    <property type="term" value="P:mRNA transport"/>
    <property type="evidence" value="ECO:0007669"/>
    <property type="project" value="UniProtKB-UniRule"/>
</dbReference>
<reference evidence="13" key="1">
    <citation type="submission" date="2016-04" db="EMBL/GenBank/DDBJ databases">
        <title>Comparative genomics of biotechnologically important yeasts.</title>
        <authorList>
            <consortium name="DOE Joint Genome Institute"/>
            <person name="Riley R."/>
            <person name="Haridas S."/>
            <person name="Wolfe K.H."/>
            <person name="Lopes M.R."/>
            <person name="Hittinger C.T."/>
            <person name="Goker M."/>
            <person name="Salamov A."/>
            <person name="Wisecaver J."/>
            <person name="Long T.M."/>
            <person name="Aerts A.L."/>
            <person name="Barry K."/>
            <person name="Choi C."/>
            <person name="Clum A."/>
            <person name="Coughlan A.Y."/>
            <person name="Deshpande S."/>
            <person name="Douglass A.P."/>
            <person name="Hanson S.J."/>
            <person name="Klenk H.-P."/>
            <person name="Labutti K."/>
            <person name="Lapidus A."/>
            <person name="Lindquist E."/>
            <person name="Lipzen A."/>
            <person name="Meier-Kolthoff J.P."/>
            <person name="Ohm R.A."/>
            <person name="Otillar R.P."/>
            <person name="Pangilinan J."/>
            <person name="Peng Y."/>
            <person name="Rokas A."/>
            <person name="Rosa C.A."/>
            <person name="Scheuner C."/>
            <person name="Sibirny A.A."/>
            <person name="Slot J.C."/>
            <person name="Stielow J.B."/>
            <person name="Sun H."/>
            <person name="Kurtzman C.P."/>
            <person name="Blackwell M."/>
            <person name="Grigoriev I.V."/>
            <person name="Jeffries T.W."/>
        </authorList>
    </citation>
    <scope>NUCLEOTIDE SEQUENCE [LARGE SCALE GENOMIC DNA]</scope>
    <source>
        <strain evidence="13">NRRL YB-2248</strain>
    </source>
</reference>
<feature type="coiled-coil region" evidence="11">
    <location>
        <begin position="14"/>
        <end position="90"/>
    </location>
</feature>